<keyword evidence="3" id="KW-1185">Reference proteome</keyword>
<feature type="region of interest" description="Disordered" evidence="1">
    <location>
        <begin position="1"/>
        <end position="65"/>
    </location>
</feature>
<gene>
    <name evidence="2" type="ORF">NCU08311</name>
</gene>
<evidence type="ECO:0000313" key="3">
    <source>
        <dbReference type="Proteomes" id="UP000001805"/>
    </source>
</evidence>
<evidence type="ECO:0000313" key="2">
    <source>
        <dbReference type="EMBL" id="EAA33288.3"/>
    </source>
</evidence>
<dbReference type="AlphaFoldDB" id="Q7SA77"/>
<dbReference type="VEuPathDB" id="FungiDB:NCU08311"/>
<reference evidence="2 3" key="1">
    <citation type="journal article" date="2003" name="Nature">
        <title>The genome sequence of the filamentous fungus Neurospora crassa.</title>
        <authorList>
            <person name="Galagan J.E."/>
            <person name="Calvo S.E."/>
            <person name="Borkovich K.A."/>
            <person name="Selker E.U."/>
            <person name="Read N.D."/>
            <person name="Jaffe D."/>
            <person name="FitzHugh W."/>
            <person name="Ma L.J."/>
            <person name="Smirnov S."/>
            <person name="Purcell S."/>
            <person name="Rehman B."/>
            <person name="Elkins T."/>
            <person name="Engels R."/>
            <person name="Wang S."/>
            <person name="Nielsen C.B."/>
            <person name="Butler J."/>
            <person name="Endrizzi M."/>
            <person name="Qui D."/>
            <person name="Ianakiev P."/>
            <person name="Bell-Pedersen D."/>
            <person name="Nelson M.A."/>
            <person name="Werner-Washburne M."/>
            <person name="Selitrennikoff C.P."/>
            <person name="Kinsey J.A."/>
            <person name="Braun E.L."/>
            <person name="Zelter A."/>
            <person name="Schulte U."/>
            <person name="Kothe G.O."/>
            <person name="Jedd G."/>
            <person name="Mewes W."/>
            <person name="Staben C."/>
            <person name="Marcotte E."/>
            <person name="Greenberg D."/>
            <person name="Roy A."/>
            <person name="Foley K."/>
            <person name="Naylor J."/>
            <person name="Stange-Thomann N."/>
            <person name="Barrett R."/>
            <person name="Gnerre S."/>
            <person name="Kamal M."/>
            <person name="Kamvysselis M."/>
            <person name="Mauceli E."/>
            <person name="Bielke C."/>
            <person name="Rudd S."/>
            <person name="Frishman D."/>
            <person name="Krystofova S."/>
            <person name="Rasmussen C."/>
            <person name="Metzenberg R.L."/>
            <person name="Perkins D.D."/>
            <person name="Kroken S."/>
            <person name="Cogoni C."/>
            <person name="Macino G."/>
            <person name="Catcheside D."/>
            <person name="Li W."/>
            <person name="Pratt R.J."/>
            <person name="Osmani S.A."/>
            <person name="DeSouza C.P."/>
            <person name="Glass L."/>
            <person name="Orbach M.J."/>
            <person name="Berglund J.A."/>
            <person name="Voelker R."/>
            <person name="Yarden O."/>
            <person name="Plamann M."/>
            <person name="Seiler S."/>
            <person name="Dunlap J."/>
            <person name="Radford A."/>
            <person name="Aramayo R."/>
            <person name="Natvig D.O."/>
            <person name="Alex L.A."/>
            <person name="Mannhaupt G."/>
            <person name="Ebbole D.J."/>
            <person name="Freitag M."/>
            <person name="Paulsen I."/>
            <person name="Sachs M.S."/>
            <person name="Lander E.S."/>
            <person name="Nusbaum C."/>
            <person name="Birren B."/>
        </authorList>
    </citation>
    <scope>NUCLEOTIDE SEQUENCE [LARGE SCALE GENOMIC DNA]</scope>
    <source>
        <strain evidence="3">ATCC 24698 / 74-OR23-1A / CBS 708.71 / DSM 1257 / FGSC 987</strain>
    </source>
</reference>
<organism evidence="2 3">
    <name type="scientific">Neurospora crassa (strain ATCC 24698 / 74-OR23-1A / CBS 708.71 / DSM 1257 / FGSC 987)</name>
    <dbReference type="NCBI Taxonomy" id="367110"/>
    <lineage>
        <taxon>Eukaryota</taxon>
        <taxon>Fungi</taxon>
        <taxon>Dikarya</taxon>
        <taxon>Ascomycota</taxon>
        <taxon>Pezizomycotina</taxon>
        <taxon>Sordariomycetes</taxon>
        <taxon>Sordariomycetidae</taxon>
        <taxon>Sordariales</taxon>
        <taxon>Sordariaceae</taxon>
        <taxon>Neurospora</taxon>
    </lineage>
</organism>
<dbReference type="Proteomes" id="UP000001805">
    <property type="component" value="Chromosome 4, Linkage Group IV"/>
</dbReference>
<protein>
    <submittedName>
        <fullName evidence="2">Uncharacterized protein</fullName>
    </submittedName>
</protein>
<sequence>MYPYQRPLKLKSPKPTREPPARSDGGALQGQRSMAGPATDLTPPAPEVWSPPGLAQPRRGPDPSATIMRVSVDSINIGESLKILFARPRGEDWATDEGLGSDSVGNPCSRQQSGAVMYILVFAAIRRVATRNRDLGETSLGVDTCHQGCCFTVTFVQESASFVG</sequence>
<dbReference type="PaxDb" id="5141-EFNCRP00000008402"/>
<accession>Q7SA77</accession>
<proteinExistence type="predicted"/>
<dbReference type="KEGG" id="ncr:NCU08311"/>
<dbReference type="HOGENOM" id="CLU_1619508_0_0_1"/>
<dbReference type="InParanoid" id="Q7SA77"/>
<dbReference type="EMBL" id="CM002239">
    <property type="protein sequence ID" value="EAA33288.3"/>
    <property type="molecule type" value="Genomic_DNA"/>
</dbReference>
<dbReference type="RefSeq" id="XP_962524.3">
    <property type="nucleotide sequence ID" value="XM_957431.3"/>
</dbReference>
<dbReference type="GeneID" id="3878665"/>
<name>Q7SA77_NEUCR</name>
<evidence type="ECO:0000256" key="1">
    <source>
        <dbReference type="SAM" id="MobiDB-lite"/>
    </source>
</evidence>